<dbReference type="EMBL" id="CP054706">
    <property type="protein sequence ID" value="QQK79897.1"/>
    <property type="molecule type" value="Genomic_DNA"/>
</dbReference>
<gene>
    <name evidence="2" type="ORF">HUG20_08380</name>
</gene>
<dbReference type="KEGG" id="scib:HUG20_08380"/>
<reference evidence="2 3" key="1">
    <citation type="submission" date="2020-06" db="EMBL/GenBank/DDBJ databases">
        <title>Genomic analysis of Salicibibacter sp. NKC21-4.</title>
        <authorList>
            <person name="Oh Y.J."/>
        </authorList>
    </citation>
    <scope>NUCLEOTIDE SEQUENCE [LARGE SCALE GENOMIC DNA]</scope>
    <source>
        <strain evidence="2 3">NKC21-4</strain>
    </source>
</reference>
<feature type="domain" description="NTP pyrophosphohydrolase MazG-like" evidence="1">
    <location>
        <begin position="25"/>
        <end position="91"/>
    </location>
</feature>
<protein>
    <submittedName>
        <fullName evidence="2">Pyrophosphatase</fullName>
    </submittedName>
</protein>
<dbReference type="InterPro" id="IPR011411">
    <property type="entry name" value="MazG-related_YvdC"/>
</dbReference>
<dbReference type="Proteomes" id="UP000595349">
    <property type="component" value="Chromosome"/>
</dbReference>
<accession>A0A7T6ZAL4</accession>
<organism evidence="2 3">
    <name type="scientific">Salicibibacter cibi</name>
    <dbReference type="NCBI Taxonomy" id="2743001"/>
    <lineage>
        <taxon>Bacteria</taxon>
        <taxon>Bacillati</taxon>
        <taxon>Bacillota</taxon>
        <taxon>Bacilli</taxon>
        <taxon>Bacillales</taxon>
        <taxon>Bacillaceae</taxon>
        <taxon>Salicibibacter</taxon>
    </lineage>
</organism>
<evidence type="ECO:0000313" key="3">
    <source>
        <dbReference type="Proteomes" id="UP000595349"/>
    </source>
</evidence>
<keyword evidence="3" id="KW-1185">Reference proteome</keyword>
<dbReference type="RefSeq" id="WP_200090053.1">
    <property type="nucleotide sequence ID" value="NZ_CP054706.1"/>
</dbReference>
<evidence type="ECO:0000313" key="2">
    <source>
        <dbReference type="EMBL" id="QQK79897.1"/>
    </source>
</evidence>
<proteinExistence type="predicted"/>
<evidence type="ECO:0000259" key="1">
    <source>
        <dbReference type="Pfam" id="PF03819"/>
    </source>
</evidence>
<name>A0A7T6ZAL4_9BACI</name>
<dbReference type="SUPFAM" id="SSF101386">
    <property type="entry name" value="all-alpha NTP pyrophosphatases"/>
    <property type="match status" value="1"/>
</dbReference>
<dbReference type="InterPro" id="IPR004518">
    <property type="entry name" value="MazG-like_dom"/>
</dbReference>
<dbReference type="Gene3D" id="1.10.287.1080">
    <property type="entry name" value="MazG-like"/>
    <property type="match status" value="1"/>
</dbReference>
<dbReference type="PIRSF" id="PIRSF036521">
    <property type="entry name" value="UCP036521_pph"/>
    <property type="match status" value="1"/>
</dbReference>
<dbReference type="Pfam" id="PF03819">
    <property type="entry name" value="MazG"/>
    <property type="match status" value="1"/>
</dbReference>
<dbReference type="AlphaFoldDB" id="A0A7T6ZAL4"/>
<dbReference type="PANTHER" id="PTHR42702">
    <property type="entry name" value="NUCLEOTIDE PYROPHOSPHOHYDROLASE"/>
    <property type="match status" value="1"/>
</dbReference>
<dbReference type="CDD" id="cd11523">
    <property type="entry name" value="NTP-PPase"/>
    <property type="match status" value="1"/>
</dbReference>
<sequence>MDVAQFQHYVKEFSRQKGFEELTVEQRYQFLVSEIGEISDELLKLKLNPNVNEEEAKTNLGMEMFDVVWNVFDLANKLDIDLSQAFAEKMKINESRTW</sequence>
<dbReference type="PANTHER" id="PTHR42702:SF1">
    <property type="entry name" value="REGULATORY PROTEIN FOR BETA-LACTAMASE"/>
    <property type="match status" value="1"/>
</dbReference>